<dbReference type="CDD" id="cd00136">
    <property type="entry name" value="PDZ_canonical"/>
    <property type="match status" value="1"/>
</dbReference>
<dbReference type="InterPro" id="IPR042201">
    <property type="entry name" value="FH2_Formin_sf"/>
</dbReference>
<accession>A0A7D9HUP7</accession>
<feature type="compositionally biased region" description="Pro residues" evidence="1">
    <location>
        <begin position="680"/>
        <end position="706"/>
    </location>
</feature>
<feature type="compositionally biased region" description="Polar residues" evidence="1">
    <location>
        <begin position="1132"/>
        <end position="1141"/>
    </location>
</feature>
<dbReference type="SMART" id="SM00498">
    <property type="entry name" value="FH2"/>
    <property type="match status" value="1"/>
</dbReference>
<feature type="region of interest" description="Disordered" evidence="1">
    <location>
        <begin position="1722"/>
        <end position="1816"/>
    </location>
</feature>
<proteinExistence type="predicted"/>
<sequence>MQSPRYQSPTPSRTNQNWPEGYGFRIGGNAPVIITDIFENSYAQKSGLRPGDQLLEIDGINVQGLSKDDVIGLARQSKRVPPALCVISRIRTFTLRRRRGTFGFKVRGGGPVFVSQLEERGPAKVAGIRLGDMLVEVNNTSVRDMTYIEVERLLNTSGSVLQLVLIAGVKSIEEIEKRNTASRFRRAREFFQEMNYYLAGEEKKKSQLVKLLNKFAKDKSVETLARGVMKILETPVQKRLIPTIRQLIPRDQRQIFADILQENQSKASLVRSASFEGKLNDLPRSKSPETSKYRNNYHHHHHHRQSKPLSPLRSWVRFSLRTHVKRVSQQPNVVGFLRVLQFPPTGKVDRAKTWSKGSRSPTKQTPPTSPRGNTISYHQRPSSMVLQHDLEQSTFQRSYSTSAAFSPRRSPEIPVDEDDRSVQNLAETFRFQMNQFLTRGEQLVLKQRLKEYHKHRNARMLVLSLEPILDDREKLKMVPYLSQLLPENEQNAFDKEAQKLMAKYLQGSSSEGPDVIDVAYRVQGIRLAETPQPKNLIGGSMQGELDLYPVKETPNSPRSNESSTVAALLTAAENTNFSGKPGNMITVEASVHSEKREAINETDYGNKSPTSQTSVGNATQNIASDGIGAPPPELPNIHTAAEELDKRKGELKSRSTHSDLSSAIEDQRKHLAKQASNEVPHPPIPPSGGFVPPAPPPPPPPPPPPGMNISGNDTIPKMQLRRVNWEKLGIAGLENTVWGQLGRNDPLDQLEDFVELEQQFSSSKTKKAPAPAKKQETIEILEPRKQYNIAILLGHLKLPHEEIKRAVLSMDETTLSEAHIKQLLLYAPDHKEIQKYKHFADDEEKLGRCDKFSMMVSKIPGYRHRLKAMLFKSHFADKLEEIKPELERVVKASQELRESKKLQQVLQLVLAFGNYMNQGNARIAGASAFRVGFLAKLSSTKTSDNKSNLLKFLVKTVETKCPEVLDLKNELTSISLAARVSYQMVKEEIDEVVKTMEDVKTDLEQHGSQIPENDEDKFAEIMGSFVENSKRDMETLLNLHDQMQSEYTKTAKFFGEDPNMTTTEEFFGIFSTFLDQFEAARLELVTQRKRKEEQAKREIEKQNRLKKKKEAKSQSSTSGEEQEESHETTSELSKQQENILTKRQKYARRSSSSESEVPTSPGLALSHEMRKNQLFKSQERLDQKRSPPPVLPKPKPRPKPKLPPTNRNGELPSPANKNGLSSSSANRSPASPASQPINSKAMHEIANEISQIKLQNNKKKKVGKSNSSDSDSTDGNVFTKQEVKPPPIPKKPLQHAKSVDFNELQLTQNTKSGKTVQNSKSVEENSASTKGEKMNSLPRQNAIHFEETDGYSKMDSSPEPRREEMSSTPREILHNLKERGTNLMMNKKRVLQNMCWPLGCQNGDDNGQDDEDPLYSTVNFATLGYNNSTNVDTYKDTAEVNVPICTTKSYVNPTYSPPCTSPKPSSSPTKSHLSNVVQISPELGIKEVQSLVNGAASYTVGDNGDLYSLPIKGRIPSDDTEPGKSTPEMNSPTKHNPIVLTPDDLYSQPMLDSPRRNSDSDSAGESEGPYAQTLLFQQTQRRSKSEYDIPGLLIDTTPTTFDLKPPNFKPPPPPPGGSPILRKKNKNKPSPPVLRNKNKVRSPKKMALRDPESSPKGKNFAFQMKRSQSESDLTSEPIFATPSSIGIPREDNNNNNRHSMFVTPKEVGKLREYFIYSDEGFENERSGKLRNQIGNGRKQIGNHRENTFPEIVPPPPSSTPIIDTDSLGVLPPPPMYPPPRLHHSEKSSVDDNTQSESQWQEMIDSLPPPPPDMLES</sequence>
<feature type="region of interest" description="Disordered" evidence="1">
    <location>
        <begin position="1089"/>
        <end position="1368"/>
    </location>
</feature>
<feature type="region of interest" description="Disordered" evidence="1">
    <location>
        <begin position="670"/>
        <end position="714"/>
    </location>
</feature>
<feature type="compositionally biased region" description="Polar residues" evidence="1">
    <location>
        <begin position="603"/>
        <end position="623"/>
    </location>
</feature>
<evidence type="ECO:0000313" key="2">
    <source>
        <dbReference type="EMBL" id="CAB3991118.1"/>
    </source>
</evidence>
<feature type="compositionally biased region" description="Polar residues" evidence="1">
    <location>
        <begin position="1304"/>
        <end position="1329"/>
    </location>
</feature>
<dbReference type="PROSITE" id="PS50106">
    <property type="entry name" value="PDZ"/>
    <property type="match status" value="2"/>
</dbReference>
<feature type="compositionally biased region" description="Basic residues" evidence="1">
    <location>
        <begin position="295"/>
        <end position="306"/>
    </location>
</feature>
<feature type="compositionally biased region" description="Pro residues" evidence="1">
    <location>
        <begin position="1806"/>
        <end position="1816"/>
    </location>
</feature>
<dbReference type="SMART" id="SM00228">
    <property type="entry name" value="PDZ"/>
    <property type="match status" value="2"/>
</dbReference>
<feature type="compositionally biased region" description="Basic and acidic residues" evidence="1">
    <location>
        <begin position="279"/>
        <end position="292"/>
    </location>
</feature>
<protein>
    <submittedName>
        <fullName evidence="2">Delphilin-like isoform X2</fullName>
    </submittedName>
</protein>
<dbReference type="SUPFAM" id="SSF50156">
    <property type="entry name" value="PDZ domain-like"/>
    <property type="match status" value="2"/>
</dbReference>
<feature type="compositionally biased region" description="Polar residues" evidence="1">
    <location>
        <begin position="1790"/>
        <end position="1800"/>
    </location>
</feature>
<dbReference type="InterPro" id="IPR051425">
    <property type="entry name" value="Formin_Homology"/>
</dbReference>
<feature type="region of interest" description="Disordered" evidence="1">
    <location>
        <begin position="1506"/>
        <end position="1700"/>
    </location>
</feature>
<feature type="region of interest" description="Disordered" evidence="1">
    <location>
        <begin position="279"/>
        <end position="310"/>
    </location>
</feature>
<feature type="compositionally biased region" description="Low complexity" evidence="1">
    <location>
        <begin position="1221"/>
        <end position="1236"/>
    </location>
</feature>
<feature type="compositionally biased region" description="Pro residues" evidence="1">
    <location>
        <begin position="1607"/>
        <end position="1617"/>
    </location>
</feature>
<feature type="region of interest" description="Disordered" evidence="1">
    <location>
        <begin position="601"/>
        <end position="636"/>
    </location>
</feature>
<dbReference type="Proteomes" id="UP001152795">
    <property type="component" value="Unassembled WGS sequence"/>
</dbReference>
<dbReference type="Gene3D" id="1.20.1160.20">
    <property type="match status" value="2"/>
</dbReference>
<dbReference type="Gene3D" id="2.30.42.10">
    <property type="match status" value="2"/>
</dbReference>
<feature type="region of interest" description="Disordered" evidence="1">
    <location>
        <begin position="1453"/>
        <end position="1473"/>
    </location>
</feature>
<gene>
    <name evidence="2" type="ORF">PACLA_8A022806</name>
</gene>
<dbReference type="SUPFAM" id="SSF101447">
    <property type="entry name" value="Formin homology 2 domain (FH2 domain)"/>
    <property type="match status" value="1"/>
</dbReference>
<feature type="compositionally biased region" description="Polar residues" evidence="1">
    <location>
        <begin position="355"/>
        <end position="377"/>
    </location>
</feature>
<feature type="compositionally biased region" description="Polar residues" evidence="1">
    <location>
        <begin position="1"/>
        <end position="18"/>
    </location>
</feature>
<reference evidence="2" key="1">
    <citation type="submission" date="2020-04" db="EMBL/GenBank/DDBJ databases">
        <authorList>
            <person name="Alioto T."/>
            <person name="Alioto T."/>
            <person name="Gomez Garrido J."/>
        </authorList>
    </citation>
    <scope>NUCLEOTIDE SEQUENCE</scope>
    <source>
        <strain evidence="2">A484AB</strain>
    </source>
</reference>
<dbReference type="Gene3D" id="1.20.58.2220">
    <property type="entry name" value="Formin, FH2 domain"/>
    <property type="match status" value="1"/>
</dbReference>
<dbReference type="Pfam" id="PF02181">
    <property type="entry name" value="FH2"/>
    <property type="match status" value="1"/>
</dbReference>
<dbReference type="InterPro" id="IPR015425">
    <property type="entry name" value="FH2_Formin"/>
</dbReference>
<dbReference type="PANTHER" id="PTHR45725:SF3">
    <property type="entry name" value="DELPHILIN"/>
    <property type="match status" value="1"/>
</dbReference>
<feature type="region of interest" description="Disordered" evidence="1">
    <location>
        <begin position="1"/>
        <end position="21"/>
    </location>
</feature>
<dbReference type="EMBL" id="CACRXK020001791">
    <property type="protein sequence ID" value="CAB3991118.1"/>
    <property type="molecule type" value="Genomic_DNA"/>
</dbReference>
<evidence type="ECO:0000256" key="1">
    <source>
        <dbReference type="SAM" id="MobiDB-lite"/>
    </source>
</evidence>
<feature type="compositionally biased region" description="Low complexity" evidence="1">
    <location>
        <begin position="1462"/>
        <end position="1471"/>
    </location>
</feature>
<feature type="region of interest" description="Disordered" evidence="1">
    <location>
        <begin position="348"/>
        <end position="377"/>
    </location>
</feature>
<feature type="compositionally biased region" description="Pro residues" evidence="1">
    <location>
        <begin position="1770"/>
        <end position="1779"/>
    </location>
</feature>
<dbReference type="PROSITE" id="PS51444">
    <property type="entry name" value="FH2"/>
    <property type="match status" value="1"/>
</dbReference>
<evidence type="ECO:0000313" key="3">
    <source>
        <dbReference type="Proteomes" id="UP001152795"/>
    </source>
</evidence>
<dbReference type="PANTHER" id="PTHR45725">
    <property type="entry name" value="FORMIN HOMOLOGY 2 FAMILY MEMBER"/>
    <property type="match status" value="1"/>
</dbReference>
<dbReference type="Pfam" id="PF00595">
    <property type="entry name" value="PDZ"/>
    <property type="match status" value="2"/>
</dbReference>
<feature type="compositionally biased region" description="Low complexity" evidence="1">
    <location>
        <begin position="1264"/>
        <end position="1277"/>
    </location>
</feature>
<feature type="compositionally biased region" description="Basic and acidic residues" evidence="1">
    <location>
        <begin position="1167"/>
        <end position="1185"/>
    </location>
</feature>
<feature type="region of interest" description="Disordered" evidence="1">
    <location>
        <begin position="398"/>
        <end position="419"/>
    </location>
</feature>
<dbReference type="InterPro" id="IPR036034">
    <property type="entry name" value="PDZ_sf"/>
</dbReference>
<feature type="compositionally biased region" description="Basic residues" evidence="1">
    <location>
        <begin position="1636"/>
        <end position="1646"/>
    </location>
</feature>
<organism evidence="2 3">
    <name type="scientific">Paramuricea clavata</name>
    <name type="common">Red gorgonian</name>
    <name type="synonym">Violescent sea-whip</name>
    <dbReference type="NCBI Taxonomy" id="317549"/>
    <lineage>
        <taxon>Eukaryota</taxon>
        <taxon>Metazoa</taxon>
        <taxon>Cnidaria</taxon>
        <taxon>Anthozoa</taxon>
        <taxon>Octocorallia</taxon>
        <taxon>Malacalcyonacea</taxon>
        <taxon>Plexauridae</taxon>
        <taxon>Paramuricea</taxon>
    </lineage>
</organism>
<dbReference type="InterPro" id="IPR001478">
    <property type="entry name" value="PDZ"/>
</dbReference>
<dbReference type="OrthoDB" id="410721at2759"/>
<comment type="caution">
    <text evidence="2">The sequence shown here is derived from an EMBL/GenBank/DDBJ whole genome shotgun (WGS) entry which is preliminary data.</text>
</comment>
<feature type="compositionally biased region" description="Basic and acidic residues" evidence="1">
    <location>
        <begin position="1344"/>
        <end position="1368"/>
    </location>
</feature>
<dbReference type="CDD" id="cd07347">
    <property type="entry name" value="harmonin_N_like"/>
    <property type="match status" value="1"/>
</dbReference>
<feature type="compositionally biased region" description="Basic and acidic residues" evidence="1">
    <location>
        <begin position="1090"/>
        <end position="1103"/>
    </location>
</feature>
<name>A0A7D9HUP7_PARCT</name>
<keyword evidence="3" id="KW-1185">Reference proteome</keyword>